<dbReference type="OrthoDB" id="9800897at2"/>
<sequence>MKILVVDDDLLAAEMTGAILEASGYQPLIAENAIEGLELLGTNPDIAMVVSDLNMPLVSGIDFFRELREQGRQIPFILLTGDAPDSLLQSEPDLNACLTKDFDLAETLPSIVSQLLHA</sequence>
<feature type="domain" description="Response regulatory" evidence="3">
    <location>
        <begin position="2"/>
        <end position="115"/>
    </location>
</feature>
<accession>A0A4R6TWH7</accession>
<dbReference type="PANTHER" id="PTHR44591:SF23">
    <property type="entry name" value="CHEY SUBFAMILY"/>
    <property type="match status" value="1"/>
</dbReference>
<keyword evidence="1 2" id="KW-0597">Phosphoprotein</keyword>
<evidence type="ECO:0000256" key="1">
    <source>
        <dbReference type="ARBA" id="ARBA00022553"/>
    </source>
</evidence>
<dbReference type="EMBL" id="SNYK01000005">
    <property type="protein sequence ID" value="TDQ38198.1"/>
    <property type="molecule type" value="Genomic_DNA"/>
</dbReference>
<dbReference type="SUPFAM" id="SSF52172">
    <property type="entry name" value="CheY-like"/>
    <property type="match status" value="1"/>
</dbReference>
<dbReference type="SMART" id="SM00448">
    <property type="entry name" value="REC"/>
    <property type="match status" value="1"/>
</dbReference>
<name>A0A4R6TWH7_9GAMM</name>
<evidence type="ECO:0000256" key="2">
    <source>
        <dbReference type="PROSITE-ProRule" id="PRU00169"/>
    </source>
</evidence>
<dbReference type="CDD" id="cd00156">
    <property type="entry name" value="REC"/>
    <property type="match status" value="1"/>
</dbReference>
<reference evidence="4 5" key="1">
    <citation type="submission" date="2019-03" db="EMBL/GenBank/DDBJ databases">
        <title>Genomic Encyclopedia of Type Strains, Phase IV (KMG-IV): sequencing the most valuable type-strain genomes for metagenomic binning, comparative biology and taxonomic classification.</title>
        <authorList>
            <person name="Goeker M."/>
        </authorList>
    </citation>
    <scope>NUCLEOTIDE SEQUENCE [LARGE SCALE GENOMIC DNA]</scope>
    <source>
        <strain evidence="4 5">DSM 28679</strain>
    </source>
</reference>
<evidence type="ECO:0000259" key="3">
    <source>
        <dbReference type="PROSITE" id="PS50110"/>
    </source>
</evidence>
<protein>
    <submittedName>
        <fullName evidence="4">Response regulator receiver domain-containing protein</fullName>
    </submittedName>
</protein>
<dbReference type="PANTHER" id="PTHR44591">
    <property type="entry name" value="STRESS RESPONSE REGULATOR PROTEIN 1"/>
    <property type="match status" value="1"/>
</dbReference>
<evidence type="ECO:0000313" key="4">
    <source>
        <dbReference type="EMBL" id="TDQ38198.1"/>
    </source>
</evidence>
<dbReference type="Pfam" id="PF00072">
    <property type="entry name" value="Response_reg"/>
    <property type="match status" value="1"/>
</dbReference>
<dbReference type="InterPro" id="IPR001789">
    <property type="entry name" value="Sig_transdc_resp-reg_receiver"/>
</dbReference>
<gene>
    <name evidence="4" type="ORF">DFQ45_105109</name>
</gene>
<dbReference type="InterPro" id="IPR050595">
    <property type="entry name" value="Bact_response_regulator"/>
</dbReference>
<dbReference type="RefSeq" id="WP_101497205.1">
    <property type="nucleotide sequence ID" value="NZ_LNJZ01000008.1"/>
</dbReference>
<dbReference type="Proteomes" id="UP000294575">
    <property type="component" value="Unassembled WGS sequence"/>
</dbReference>
<comment type="caution">
    <text evidence="4">The sequence shown here is derived from an EMBL/GenBank/DDBJ whole genome shotgun (WGS) entry which is preliminary data.</text>
</comment>
<keyword evidence="5" id="KW-1185">Reference proteome</keyword>
<dbReference type="GO" id="GO:0000160">
    <property type="term" value="P:phosphorelay signal transduction system"/>
    <property type="evidence" value="ECO:0007669"/>
    <property type="project" value="InterPro"/>
</dbReference>
<evidence type="ECO:0000313" key="5">
    <source>
        <dbReference type="Proteomes" id="UP000294575"/>
    </source>
</evidence>
<dbReference type="InterPro" id="IPR011006">
    <property type="entry name" value="CheY-like_superfamily"/>
</dbReference>
<feature type="modified residue" description="4-aspartylphosphate" evidence="2">
    <location>
        <position position="52"/>
    </location>
</feature>
<dbReference type="AlphaFoldDB" id="A0A4R6TWH7"/>
<organism evidence="4 5">
    <name type="scientific">Thiopseudomonas denitrificans</name>
    <dbReference type="NCBI Taxonomy" id="1501432"/>
    <lineage>
        <taxon>Bacteria</taxon>
        <taxon>Pseudomonadati</taxon>
        <taxon>Pseudomonadota</taxon>
        <taxon>Gammaproteobacteria</taxon>
        <taxon>Pseudomonadales</taxon>
        <taxon>Pseudomonadaceae</taxon>
        <taxon>Thiopseudomonas</taxon>
    </lineage>
</organism>
<dbReference type="Gene3D" id="3.40.50.2300">
    <property type="match status" value="1"/>
</dbReference>
<proteinExistence type="predicted"/>
<dbReference type="PROSITE" id="PS50110">
    <property type="entry name" value="RESPONSE_REGULATORY"/>
    <property type="match status" value="1"/>
</dbReference>